<sequence length="299" mass="33778">MGFQSNRPNEGPLTSPKDGWQESNVTIQVPDGKKHDNNDIPTFVIPGLHHRSLTAVIRSVFEDPTSQCFHYTPFKSFWKSSKTSPAQRVYDELYSSNAMIEAHANLQQSPPEPGCGLERVVASLMFWSDSTHLANFGTASLWPLYLFFGNQSKSLRGKPRTASCHHIAYIPKLPADFHDYVSVITGEAPTVDILTHCRREVMHAVWALLLDEEFMLAYEHGIVIECPDGLLRRFYPRIFTYSADYPEKVLLATIRNLGSYPCPRCLIPKEKIPEVGTKINDRQRETNQRVDTAAIGLCV</sequence>
<dbReference type="InterPro" id="IPR041078">
    <property type="entry name" value="Plavaka"/>
</dbReference>
<dbReference type="OMA" id="EELWVAY"/>
<dbReference type="EMBL" id="KN817806">
    <property type="protein sequence ID" value="KJA13004.1"/>
    <property type="molecule type" value="Genomic_DNA"/>
</dbReference>
<dbReference type="Proteomes" id="UP000054270">
    <property type="component" value="Unassembled WGS sequence"/>
</dbReference>
<keyword evidence="3" id="KW-1185">Reference proteome</keyword>
<evidence type="ECO:0000256" key="1">
    <source>
        <dbReference type="SAM" id="MobiDB-lite"/>
    </source>
</evidence>
<feature type="region of interest" description="Disordered" evidence="1">
    <location>
        <begin position="1"/>
        <end position="23"/>
    </location>
</feature>
<evidence type="ECO:0000313" key="3">
    <source>
        <dbReference type="Proteomes" id="UP000054270"/>
    </source>
</evidence>
<dbReference type="STRING" id="945553.A0A0D2N1D1"/>
<dbReference type="AlphaFoldDB" id="A0A0D2N1D1"/>
<dbReference type="OrthoDB" id="3208495at2759"/>
<name>A0A0D2N1D1_HYPSF</name>
<accession>A0A0D2N1D1</accession>
<gene>
    <name evidence="2" type="ORF">HYPSUDRAFT_152056</name>
</gene>
<reference evidence="3" key="1">
    <citation type="submission" date="2014-04" db="EMBL/GenBank/DDBJ databases">
        <title>Evolutionary Origins and Diversification of the Mycorrhizal Mutualists.</title>
        <authorList>
            <consortium name="DOE Joint Genome Institute"/>
            <consortium name="Mycorrhizal Genomics Consortium"/>
            <person name="Kohler A."/>
            <person name="Kuo A."/>
            <person name="Nagy L.G."/>
            <person name="Floudas D."/>
            <person name="Copeland A."/>
            <person name="Barry K.W."/>
            <person name="Cichocki N."/>
            <person name="Veneault-Fourrey C."/>
            <person name="LaButti K."/>
            <person name="Lindquist E.A."/>
            <person name="Lipzen A."/>
            <person name="Lundell T."/>
            <person name="Morin E."/>
            <person name="Murat C."/>
            <person name="Riley R."/>
            <person name="Ohm R."/>
            <person name="Sun H."/>
            <person name="Tunlid A."/>
            <person name="Henrissat B."/>
            <person name="Grigoriev I.V."/>
            <person name="Hibbett D.S."/>
            <person name="Martin F."/>
        </authorList>
    </citation>
    <scope>NUCLEOTIDE SEQUENCE [LARGE SCALE GENOMIC DNA]</scope>
    <source>
        <strain evidence="3">FD-334 SS-4</strain>
    </source>
</reference>
<proteinExistence type="predicted"/>
<protein>
    <submittedName>
        <fullName evidence="2">Uncharacterized protein</fullName>
    </submittedName>
</protein>
<organism evidence="2 3">
    <name type="scientific">Hypholoma sublateritium (strain FD-334 SS-4)</name>
    <dbReference type="NCBI Taxonomy" id="945553"/>
    <lineage>
        <taxon>Eukaryota</taxon>
        <taxon>Fungi</taxon>
        <taxon>Dikarya</taxon>
        <taxon>Basidiomycota</taxon>
        <taxon>Agaricomycotina</taxon>
        <taxon>Agaricomycetes</taxon>
        <taxon>Agaricomycetidae</taxon>
        <taxon>Agaricales</taxon>
        <taxon>Agaricineae</taxon>
        <taxon>Strophariaceae</taxon>
        <taxon>Hypholoma</taxon>
    </lineage>
</organism>
<evidence type="ECO:0000313" key="2">
    <source>
        <dbReference type="EMBL" id="KJA13004.1"/>
    </source>
</evidence>
<dbReference type="Pfam" id="PF18759">
    <property type="entry name" value="Plavaka"/>
    <property type="match status" value="1"/>
</dbReference>